<dbReference type="AlphaFoldDB" id="A0A4C1XWF1"/>
<comment type="caution">
    <text evidence="2">The sequence shown here is derived from an EMBL/GenBank/DDBJ whole genome shotgun (WGS) entry which is preliminary data.</text>
</comment>
<evidence type="ECO:0000313" key="2">
    <source>
        <dbReference type="EMBL" id="GBP67480.1"/>
    </source>
</evidence>
<name>A0A4C1XWF1_EUMVA</name>
<dbReference type="OrthoDB" id="7976202at2759"/>
<protein>
    <submittedName>
        <fullName evidence="2">Uncharacterized protein</fullName>
    </submittedName>
</protein>
<proteinExistence type="predicted"/>
<sequence length="324" mass="35597">MLGSHPINSVSPQGFVLFSGLHVSDIPKICNNHRSSSGGRALRKAQHLVRGHCGLTLERSGRPARDRSCPIAPPPTVQLHNSLLPYRTPRSLYHMRLVWRAIGGAEEGALGGGALRLLEAACATALHYADLVHGALADQGYYENHGQSKTTEEICTIVNNLEYVRRSLAEYDDENIFWAGRENDHISLAAPAPRRARAAAGRRRSYLSTRRLVRRTGREMRGDRTRERIERIRLGPIGANDDNARQLVRGALGTLEARAVRAAAPLAARARPPLRKAVFHLAWSPDTLPTAERRSAPADGVSFGGRPARGRYPTPETRSTARFA</sequence>
<dbReference type="EMBL" id="BGZK01000984">
    <property type="protein sequence ID" value="GBP67480.1"/>
    <property type="molecule type" value="Genomic_DNA"/>
</dbReference>
<reference evidence="2 3" key="1">
    <citation type="journal article" date="2019" name="Commun. Biol.">
        <title>The bagworm genome reveals a unique fibroin gene that provides high tensile strength.</title>
        <authorList>
            <person name="Kono N."/>
            <person name="Nakamura H."/>
            <person name="Ohtoshi R."/>
            <person name="Tomita M."/>
            <person name="Numata K."/>
            <person name="Arakawa K."/>
        </authorList>
    </citation>
    <scope>NUCLEOTIDE SEQUENCE [LARGE SCALE GENOMIC DNA]</scope>
</reference>
<organism evidence="2 3">
    <name type="scientific">Eumeta variegata</name>
    <name type="common">Bagworm moth</name>
    <name type="synonym">Eumeta japonica</name>
    <dbReference type="NCBI Taxonomy" id="151549"/>
    <lineage>
        <taxon>Eukaryota</taxon>
        <taxon>Metazoa</taxon>
        <taxon>Ecdysozoa</taxon>
        <taxon>Arthropoda</taxon>
        <taxon>Hexapoda</taxon>
        <taxon>Insecta</taxon>
        <taxon>Pterygota</taxon>
        <taxon>Neoptera</taxon>
        <taxon>Endopterygota</taxon>
        <taxon>Lepidoptera</taxon>
        <taxon>Glossata</taxon>
        <taxon>Ditrysia</taxon>
        <taxon>Tineoidea</taxon>
        <taxon>Psychidae</taxon>
        <taxon>Oiketicinae</taxon>
        <taxon>Eumeta</taxon>
    </lineage>
</organism>
<accession>A0A4C1XWF1</accession>
<feature type="region of interest" description="Disordered" evidence="1">
    <location>
        <begin position="289"/>
        <end position="324"/>
    </location>
</feature>
<evidence type="ECO:0000256" key="1">
    <source>
        <dbReference type="SAM" id="MobiDB-lite"/>
    </source>
</evidence>
<keyword evidence="3" id="KW-1185">Reference proteome</keyword>
<evidence type="ECO:0000313" key="3">
    <source>
        <dbReference type="Proteomes" id="UP000299102"/>
    </source>
</evidence>
<gene>
    <name evidence="2" type="ORF">EVAR_49375_1</name>
</gene>
<dbReference type="Proteomes" id="UP000299102">
    <property type="component" value="Unassembled WGS sequence"/>
</dbReference>